<dbReference type="FunFam" id="1.10.10.60:FF:000141">
    <property type="entry name" value="TetR family transcriptional regulator"/>
    <property type="match status" value="1"/>
</dbReference>
<keyword evidence="1" id="KW-0805">Transcription regulation</keyword>
<dbReference type="Proteomes" id="UP000003835">
    <property type="component" value="Unassembled WGS sequence"/>
</dbReference>
<dbReference type="AlphaFoldDB" id="B4VXB1"/>
<dbReference type="SUPFAM" id="SSF48498">
    <property type="entry name" value="Tetracyclin repressor-like, C-terminal domain"/>
    <property type="match status" value="1"/>
</dbReference>
<protein>
    <submittedName>
        <fullName evidence="6">Transcriptional regulator, TetR family protein</fullName>
    </submittedName>
</protein>
<evidence type="ECO:0000313" key="6">
    <source>
        <dbReference type="EMBL" id="EDX73277.1"/>
    </source>
</evidence>
<gene>
    <name evidence="6" type="ORF">MC7420_1073</name>
</gene>
<dbReference type="STRING" id="118168.MC7420_1073"/>
<dbReference type="OrthoDB" id="9816431at2"/>
<organism evidence="6 7">
    <name type="scientific">Coleofasciculus chthonoplastes PCC 7420</name>
    <dbReference type="NCBI Taxonomy" id="118168"/>
    <lineage>
        <taxon>Bacteria</taxon>
        <taxon>Bacillati</taxon>
        <taxon>Cyanobacteriota</taxon>
        <taxon>Cyanophyceae</taxon>
        <taxon>Coleofasciculales</taxon>
        <taxon>Coleofasciculaceae</taxon>
        <taxon>Coleofasciculus</taxon>
    </lineage>
</organism>
<dbReference type="SUPFAM" id="SSF46689">
    <property type="entry name" value="Homeodomain-like"/>
    <property type="match status" value="1"/>
</dbReference>
<dbReference type="PROSITE" id="PS01081">
    <property type="entry name" value="HTH_TETR_1"/>
    <property type="match status" value="1"/>
</dbReference>
<dbReference type="eggNOG" id="COG1309">
    <property type="taxonomic scope" value="Bacteria"/>
</dbReference>
<dbReference type="Pfam" id="PF00440">
    <property type="entry name" value="TetR_N"/>
    <property type="match status" value="1"/>
</dbReference>
<dbReference type="PANTHER" id="PTHR30055:SF226">
    <property type="entry name" value="HTH-TYPE TRANSCRIPTIONAL REGULATOR PKSA"/>
    <property type="match status" value="1"/>
</dbReference>
<dbReference type="GO" id="GO:0003700">
    <property type="term" value="F:DNA-binding transcription factor activity"/>
    <property type="evidence" value="ECO:0007669"/>
    <property type="project" value="TreeGrafter"/>
</dbReference>
<evidence type="ECO:0000256" key="1">
    <source>
        <dbReference type="ARBA" id="ARBA00023015"/>
    </source>
</evidence>
<keyword evidence="7" id="KW-1185">Reference proteome</keyword>
<dbReference type="Pfam" id="PF14246">
    <property type="entry name" value="TetR_C_7"/>
    <property type="match status" value="1"/>
</dbReference>
<sequence>MVNRSTPPQSSNPEKPDKAQAILAGALPVFTKHGYAAASMDRIASAAGVSKPTLYNYFQDKQGLFIALIHQLTQNNSQLILSLPTEPDLQTPPEQVLRQMATAVLEEFANNPALLTLMRLIIGESERFPELAQTHVREIIKPLMERLSLYLASQPQLKLSDPVVAARIFTGSLVHYLIIQNILHGSEILPLERDRMVNGLIQLLTAGEAEGAV</sequence>
<proteinExistence type="predicted"/>
<accession>B4VXB1</accession>
<feature type="domain" description="HTH tetR-type" evidence="5">
    <location>
        <begin position="16"/>
        <end position="76"/>
    </location>
</feature>
<feature type="DNA-binding region" description="H-T-H motif" evidence="4">
    <location>
        <begin position="39"/>
        <end position="58"/>
    </location>
</feature>
<dbReference type="PRINTS" id="PR00455">
    <property type="entry name" value="HTHTETR"/>
</dbReference>
<dbReference type="GO" id="GO:0045892">
    <property type="term" value="P:negative regulation of DNA-templated transcription"/>
    <property type="evidence" value="ECO:0007669"/>
    <property type="project" value="UniProtKB-ARBA"/>
</dbReference>
<dbReference type="InterPro" id="IPR001647">
    <property type="entry name" value="HTH_TetR"/>
</dbReference>
<dbReference type="EMBL" id="DS989858">
    <property type="protein sequence ID" value="EDX73277.1"/>
    <property type="molecule type" value="Genomic_DNA"/>
</dbReference>
<dbReference type="PANTHER" id="PTHR30055">
    <property type="entry name" value="HTH-TYPE TRANSCRIPTIONAL REGULATOR RUTR"/>
    <property type="match status" value="1"/>
</dbReference>
<dbReference type="PROSITE" id="PS50977">
    <property type="entry name" value="HTH_TETR_2"/>
    <property type="match status" value="1"/>
</dbReference>
<dbReference type="InterPro" id="IPR023772">
    <property type="entry name" value="DNA-bd_HTH_TetR-type_CS"/>
</dbReference>
<evidence type="ECO:0000256" key="4">
    <source>
        <dbReference type="PROSITE-ProRule" id="PRU00335"/>
    </source>
</evidence>
<evidence type="ECO:0000256" key="2">
    <source>
        <dbReference type="ARBA" id="ARBA00023125"/>
    </source>
</evidence>
<evidence type="ECO:0000256" key="3">
    <source>
        <dbReference type="ARBA" id="ARBA00023163"/>
    </source>
</evidence>
<dbReference type="Gene3D" id="1.10.357.10">
    <property type="entry name" value="Tetracycline Repressor, domain 2"/>
    <property type="match status" value="1"/>
</dbReference>
<reference evidence="6 7" key="1">
    <citation type="submission" date="2008-07" db="EMBL/GenBank/DDBJ databases">
        <authorList>
            <person name="Tandeau de Marsac N."/>
            <person name="Ferriera S."/>
            <person name="Johnson J."/>
            <person name="Kravitz S."/>
            <person name="Beeson K."/>
            <person name="Sutton G."/>
            <person name="Rogers Y.-H."/>
            <person name="Friedman R."/>
            <person name="Frazier M."/>
            <person name="Venter J.C."/>
        </authorList>
    </citation>
    <scope>NUCLEOTIDE SEQUENCE [LARGE SCALE GENOMIC DNA]</scope>
    <source>
        <strain evidence="6 7">PCC 7420</strain>
    </source>
</reference>
<dbReference type="RefSeq" id="WP_006103334.1">
    <property type="nucleotide sequence ID" value="NZ_DS989858.1"/>
</dbReference>
<dbReference type="InterPro" id="IPR009057">
    <property type="entry name" value="Homeodomain-like_sf"/>
</dbReference>
<dbReference type="InterPro" id="IPR039536">
    <property type="entry name" value="TetR_C_Proteobacteria"/>
</dbReference>
<dbReference type="InterPro" id="IPR036271">
    <property type="entry name" value="Tet_transcr_reg_TetR-rel_C_sf"/>
</dbReference>
<evidence type="ECO:0000259" key="5">
    <source>
        <dbReference type="PROSITE" id="PS50977"/>
    </source>
</evidence>
<name>B4VXB1_9CYAN</name>
<keyword evidence="2 4" id="KW-0238">DNA-binding</keyword>
<evidence type="ECO:0000313" key="7">
    <source>
        <dbReference type="Proteomes" id="UP000003835"/>
    </source>
</evidence>
<dbReference type="GO" id="GO:0000976">
    <property type="term" value="F:transcription cis-regulatory region binding"/>
    <property type="evidence" value="ECO:0007669"/>
    <property type="project" value="TreeGrafter"/>
</dbReference>
<keyword evidence="3" id="KW-0804">Transcription</keyword>
<dbReference type="InterPro" id="IPR050109">
    <property type="entry name" value="HTH-type_TetR-like_transc_reg"/>
</dbReference>
<dbReference type="HOGENOM" id="CLU_069356_27_2_3"/>